<keyword evidence="2" id="KW-0378">Hydrolase</keyword>
<feature type="domain" description="Exonuclease" evidence="5">
    <location>
        <begin position="7"/>
        <end position="189"/>
    </location>
</feature>
<feature type="compositionally biased region" description="Pro residues" evidence="4">
    <location>
        <begin position="243"/>
        <end position="252"/>
    </location>
</feature>
<dbReference type="CDD" id="cd06133">
    <property type="entry name" value="ERI-1_3'hExo_like"/>
    <property type="match status" value="1"/>
</dbReference>
<protein>
    <recommendedName>
        <fullName evidence="5">Exonuclease domain-containing protein</fullName>
    </recommendedName>
</protein>
<sequence length="559" mass="61929">MQQQFRYLAVLDFEATCDDSVKLSPQEIIEFPTVVIDTAQPLFPVVKEFHSYVKPTFHPTLTPFCTSLTGIQQETVDRAPVFKVVWDQFLQFLDENNLTESNTLFVTCGHWDLLKMLPAQLSTLRITHTPKVLQQWCNIKIASQARNFTGLPDLLNHFGLDMVGRHHSGIDDSRNIAAAARKFLEQGHLFLPTPAENRKSVKPKISNAPQSNGAEKQSQNTNKPRPPKQQQPPQAPSKKNQPRAPPPPPPDIGPLVDIGANLAHTPFTRDSLPQILSKARTAANVRHILITGTSVKGSREAISLCRDFNVLWEKEPEMYPRLWCTVGVHPHDSGRALKEAGGLATVAASETDLNIPIQERATRVIKILEVLIQDNRDLVVAVGECGLDFDRNFSTREDQLTLFEAQARLSRKLKMPLFLHERSAHAEFMDVFKSVNQDASNSDAALFGVLHCYTGETEEHLQKCLDMGLSIGITGWVTDEREGRGGGLAAIAHKIPLDRLLIETDAPFLLPRNIKPAPKVCEPALVGHVAVKLAELYGVEAAVVAAASTRNAQELFGLQ</sequence>
<dbReference type="CDD" id="cd01310">
    <property type="entry name" value="TatD_DNAse"/>
    <property type="match status" value="1"/>
</dbReference>
<dbReference type="EMBL" id="QEAP01000024">
    <property type="protein sequence ID" value="TPX77289.1"/>
    <property type="molecule type" value="Genomic_DNA"/>
</dbReference>
<dbReference type="InterPro" id="IPR001130">
    <property type="entry name" value="TatD-like"/>
</dbReference>
<evidence type="ECO:0000313" key="7">
    <source>
        <dbReference type="Proteomes" id="UP000320333"/>
    </source>
</evidence>
<dbReference type="GO" id="GO:0003676">
    <property type="term" value="F:nucleic acid binding"/>
    <property type="evidence" value="ECO:0007669"/>
    <property type="project" value="InterPro"/>
</dbReference>
<proteinExistence type="predicted"/>
<feature type="region of interest" description="Disordered" evidence="4">
    <location>
        <begin position="194"/>
        <end position="258"/>
    </location>
</feature>
<dbReference type="PANTHER" id="PTHR23044">
    <property type="entry name" value="3'-5' EXONUCLEASE ERI1-RELATED"/>
    <property type="match status" value="1"/>
</dbReference>
<dbReference type="Pfam" id="PF01026">
    <property type="entry name" value="TatD_DNase"/>
    <property type="match status" value="1"/>
</dbReference>
<dbReference type="AlphaFoldDB" id="A0A507FLL4"/>
<evidence type="ECO:0000256" key="1">
    <source>
        <dbReference type="ARBA" id="ARBA00022722"/>
    </source>
</evidence>
<dbReference type="InterPro" id="IPR012337">
    <property type="entry name" value="RNaseH-like_sf"/>
</dbReference>
<comment type="caution">
    <text evidence="6">The sequence shown here is derived from an EMBL/GenBank/DDBJ whole genome shotgun (WGS) entry which is preliminary data.</text>
</comment>
<feature type="compositionally biased region" description="Polar residues" evidence="4">
    <location>
        <begin position="207"/>
        <end position="218"/>
    </location>
</feature>
<name>A0A507FLL4_9FUNG</name>
<dbReference type="SMART" id="SM00479">
    <property type="entry name" value="EXOIII"/>
    <property type="match status" value="1"/>
</dbReference>
<dbReference type="OrthoDB" id="6079689at2759"/>
<dbReference type="SUPFAM" id="SSF53098">
    <property type="entry name" value="Ribonuclease H-like"/>
    <property type="match status" value="1"/>
</dbReference>
<keyword evidence="3" id="KW-0269">Exonuclease</keyword>
<dbReference type="GO" id="GO:0000175">
    <property type="term" value="F:3'-5'-RNA exonuclease activity"/>
    <property type="evidence" value="ECO:0007669"/>
    <property type="project" value="InterPro"/>
</dbReference>
<dbReference type="Pfam" id="PF00929">
    <property type="entry name" value="RNase_T"/>
    <property type="match status" value="1"/>
</dbReference>
<evidence type="ECO:0000256" key="4">
    <source>
        <dbReference type="SAM" id="MobiDB-lite"/>
    </source>
</evidence>
<organism evidence="6 7">
    <name type="scientific">Chytriomyces confervae</name>
    <dbReference type="NCBI Taxonomy" id="246404"/>
    <lineage>
        <taxon>Eukaryota</taxon>
        <taxon>Fungi</taxon>
        <taxon>Fungi incertae sedis</taxon>
        <taxon>Chytridiomycota</taxon>
        <taxon>Chytridiomycota incertae sedis</taxon>
        <taxon>Chytridiomycetes</taxon>
        <taxon>Chytridiales</taxon>
        <taxon>Chytriomycetaceae</taxon>
        <taxon>Chytriomyces</taxon>
    </lineage>
</organism>
<accession>A0A507FLL4</accession>
<keyword evidence="7" id="KW-1185">Reference proteome</keyword>
<dbReference type="SUPFAM" id="SSF51556">
    <property type="entry name" value="Metallo-dependent hydrolases"/>
    <property type="match status" value="1"/>
</dbReference>
<dbReference type="InterPro" id="IPR036397">
    <property type="entry name" value="RNaseH_sf"/>
</dbReference>
<dbReference type="Gene3D" id="3.30.420.10">
    <property type="entry name" value="Ribonuclease H-like superfamily/Ribonuclease H"/>
    <property type="match status" value="1"/>
</dbReference>
<evidence type="ECO:0000256" key="3">
    <source>
        <dbReference type="ARBA" id="ARBA00022839"/>
    </source>
</evidence>
<dbReference type="PANTHER" id="PTHR23044:SF61">
    <property type="entry name" value="3'-5' EXORIBONUCLEASE 1-RELATED"/>
    <property type="match status" value="1"/>
</dbReference>
<evidence type="ECO:0000313" key="6">
    <source>
        <dbReference type="EMBL" id="TPX77289.1"/>
    </source>
</evidence>
<dbReference type="Proteomes" id="UP000320333">
    <property type="component" value="Unassembled WGS sequence"/>
</dbReference>
<evidence type="ECO:0000259" key="5">
    <source>
        <dbReference type="SMART" id="SM00479"/>
    </source>
</evidence>
<reference evidence="6 7" key="1">
    <citation type="journal article" date="2019" name="Sci. Rep.">
        <title>Comparative genomics of chytrid fungi reveal insights into the obligate biotrophic and pathogenic lifestyle of Synchytrium endobioticum.</title>
        <authorList>
            <person name="van de Vossenberg B.T.L.H."/>
            <person name="Warris S."/>
            <person name="Nguyen H.D.T."/>
            <person name="van Gent-Pelzer M.P.E."/>
            <person name="Joly D.L."/>
            <person name="van de Geest H.C."/>
            <person name="Bonants P.J.M."/>
            <person name="Smith D.S."/>
            <person name="Levesque C.A."/>
            <person name="van der Lee T.A.J."/>
        </authorList>
    </citation>
    <scope>NUCLEOTIDE SEQUENCE [LARGE SCALE GENOMIC DNA]</scope>
    <source>
        <strain evidence="6 7">CBS 675.73</strain>
    </source>
</reference>
<dbReference type="InterPro" id="IPR047201">
    <property type="entry name" value="ERI-1_3'hExo-like"/>
</dbReference>
<dbReference type="InterPro" id="IPR013520">
    <property type="entry name" value="Ribonucl_H"/>
</dbReference>
<dbReference type="InterPro" id="IPR051274">
    <property type="entry name" value="3-5_Exoribonuclease"/>
</dbReference>
<dbReference type="Gene3D" id="3.20.20.140">
    <property type="entry name" value="Metal-dependent hydrolases"/>
    <property type="match status" value="1"/>
</dbReference>
<dbReference type="InterPro" id="IPR032466">
    <property type="entry name" value="Metal_Hydrolase"/>
</dbReference>
<dbReference type="STRING" id="246404.A0A507FLL4"/>
<evidence type="ECO:0000256" key="2">
    <source>
        <dbReference type="ARBA" id="ARBA00022801"/>
    </source>
</evidence>
<keyword evidence="1" id="KW-0540">Nuclease</keyword>
<gene>
    <name evidence="6" type="ORF">CcCBS67573_g01456</name>
</gene>